<dbReference type="InterPro" id="IPR009078">
    <property type="entry name" value="Ferritin-like_SF"/>
</dbReference>
<dbReference type="InterPro" id="IPR025859">
    <property type="entry name" value="AurF/CmlI"/>
</dbReference>
<protein>
    <submittedName>
        <fullName evidence="1">Diiron oxygenase</fullName>
    </submittedName>
</protein>
<dbReference type="Gene3D" id="1.10.620.20">
    <property type="entry name" value="Ribonucleotide Reductase, subunit A"/>
    <property type="match status" value="1"/>
</dbReference>
<dbReference type="RefSeq" id="WP_259452543.1">
    <property type="nucleotide sequence ID" value="NZ_CP119520.1"/>
</dbReference>
<organism evidence="1 2">
    <name type="scientific">Telluria mixta</name>
    <dbReference type="NCBI Taxonomy" id="34071"/>
    <lineage>
        <taxon>Bacteria</taxon>
        <taxon>Pseudomonadati</taxon>
        <taxon>Pseudomonadota</taxon>
        <taxon>Betaproteobacteria</taxon>
        <taxon>Burkholderiales</taxon>
        <taxon>Oxalobacteraceae</taxon>
        <taxon>Telluria group</taxon>
        <taxon>Telluria</taxon>
    </lineage>
</organism>
<evidence type="ECO:0000313" key="2">
    <source>
        <dbReference type="Proteomes" id="UP001165263"/>
    </source>
</evidence>
<evidence type="ECO:0000313" key="1">
    <source>
        <dbReference type="EMBL" id="MCS0633584.1"/>
    </source>
</evidence>
<name>A0ABT2C8A1_9BURK</name>
<dbReference type="EMBL" id="JANUHC010000015">
    <property type="protein sequence ID" value="MCS0633584.1"/>
    <property type="molecule type" value="Genomic_DNA"/>
</dbReference>
<dbReference type="InterPro" id="IPR012348">
    <property type="entry name" value="RNR-like"/>
</dbReference>
<gene>
    <name evidence="1" type="ORF">NX786_30030</name>
</gene>
<dbReference type="Pfam" id="PF11583">
    <property type="entry name" value="AurF"/>
    <property type="match status" value="1"/>
</dbReference>
<dbReference type="CDD" id="cd00657">
    <property type="entry name" value="Ferritin_like"/>
    <property type="match status" value="1"/>
</dbReference>
<sequence length="297" mass="34123">MTGQPPIIPLSPRGRLGVETLIEKSHAAPMDLNQVVPWRQGVDRQGVPKKMEHCWIYGTPWFDALTEAQRHEVLWLENARDVSMFILLEQTLPPLYMGYLNAHADALAPDVREYLMIFSKEEIMHTLMFRRYMKLARLPLFGPPDGLHEMLTVQLPKMHPVAGIIATLLLEWVAELSAMFVSQDDVVEPLTREMFHQHHLEEARHIAFGRWVGESFFEHAPEVQAAQMRQMMLGLMARLVPQFTYNPEIARHTSFAFPIACDDQAAIDAVRFSERSLALNEKRFAPLYAWLRKVGVS</sequence>
<accession>A0ABT2C8A1</accession>
<dbReference type="Proteomes" id="UP001165263">
    <property type="component" value="Unassembled WGS sequence"/>
</dbReference>
<keyword evidence="2" id="KW-1185">Reference proteome</keyword>
<proteinExistence type="predicted"/>
<dbReference type="SUPFAM" id="SSF47240">
    <property type="entry name" value="Ferritin-like"/>
    <property type="match status" value="1"/>
</dbReference>
<comment type="caution">
    <text evidence="1">The sequence shown here is derived from an EMBL/GenBank/DDBJ whole genome shotgun (WGS) entry which is preliminary data.</text>
</comment>
<reference evidence="1" key="1">
    <citation type="submission" date="2022-08" db="EMBL/GenBank/DDBJ databases">
        <title>Reclassification of Massilia species as members of the genera Telluria, Duganella, Pseudoduganella, Mokoshia gen. nov. and Zemynaea gen. nov. using orthogonal and non-orthogonal genome-based approaches.</title>
        <authorList>
            <person name="Bowman J.P."/>
        </authorList>
    </citation>
    <scope>NUCLEOTIDE SEQUENCE</scope>
    <source>
        <strain evidence="1">LMG 11547</strain>
    </source>
</reference>